<feature type="chain" id="PRO_5018568417" description="SLH domain-containing protein" evidence="2">
    <location>
        <begin position="24"/>
        <end position="478"/>
    </location>
</feature>
<evidence type="ECO:0000256" key="1">
    <source>
        <dbReference type="ARBA" id="ARBA00022729"/>
    </source>
</evidence>
<dbReference type="SUPFAM" id="SSF53955">
    <property type="entry name" value="Lysozyme-like"/>
    <property type="match status" value="1"/>
</dbReference>
<dbReference type="EMBL" id="RBVX01000007">
    <property type="protein sequence ID" value="RSL33636.1"/>
    <property type="molecule type" value="Genomic_DNA"/>
</dbReference>
<evidence type="ECO:0000259" key="3">
    <source>
        <dbReference type="PROSITE" id="PS51272"/>
    </source>
</evidence>
<comment type="caution">
    <text evidence="4">The sequence shown here is derived from an EMBL/GenBank/DDBJ whole genome shotgun (WGS) entry which is preliminary data.</text>
</comment>
<dbReference type="Pfam" id="PF01464">
    <property type="entry name" value="SLT"/>
    <property type="match status" value="1"/>
</dbReference>
<protein>
    <recommendedName>
        <fullName evidence="3">SLH domain-containing protein</fullName>
    </recommendedName>
</protein>
<dbReference type="Gene3D" id="1.10.530.10">
    <property type="match status" value="1"/>
</dbReference>
<keyword evidence="5" id="KW-1185">Reference proteome</keyword>
<feature type="signal peptide" evidence="2">
    <location>
        <begin position="1"/>
        <end position="23"/>
    </location>
</feature>
<keyword evidence="1 2" id="KW-0732">Signal</keyword>
<dbReference type="Proteomes" id="UP000275076">
    <property type="component" value="Unassembled WGS sequence"/>
</dbReference>
<dbReference type="Pfam" id="PF00395">
    <property type="entry name" value="SLH"/>
    <property type="match status" value="3"/>
</dbReference>
<evidence type="ECO:0000313" key="4">
    <source>
        <dbReference type="EMBL" id="RSL33636.1"/>
    </source>
</evidence>
<feature type="domain" description="SLH" evidence="3">
    <location>
        <begin position="426"/>
        <end position="478"/>
    </location>
</feature>
<dbReference type="OrthoDB" id="2690990at2"/>
<dbReference type="RefSeq" id="WP_125555693.1">
    <property type="nucleotide sequence ID" value="NZ_RBVX01000007.1"/>
</dbReference>
<feature type="domain" description="SLH" evidence="3">
    <location>
        <begin position="304"/>
        <end position="367"/>
    </location>
</feature>
<reference evidence="4 5" key="1">
    <citation type="submission" date="2018-10" db="EMBL/GenBank/DDBJ databases">
        <title>Draft genome sequence of Bacillus salarius IM0101, isolated from a hypersaline soil in Inner Mongolia, China.</title>
        <authorList>
            <person name="Yamprayoonswat W."/>
            <person name="Boonvisut S."/>
            <person name="Jumpathong W."/>
            <person name="Sittihan S."/>
            <person name="Ruangsuj P."/>
            <person name="Wanthongcharoen S."/>
            <person name="Thongpramul N."/>
            <person name="Pimmason S."/>
            <person name="Yu B."/>
            <person name="Yasawong M."/>
        </authorList>
    </citation>
    <scope>NUCLEOTIDE SEQUENCE [LARGE SCALE GENOMIC DNA]</scope>
    <source>
        <strain evidence="4 5">IM0101</strain>
    </source>
</reference>
<name>A0A3R9Q4T5_9BACI</name>
<dbReference type="PANTHER" id="PTHR43308:SF5">
    <property type="entry name" value="S-LAYER PROTEIN _ PEPTIDOGLYCAN ENDO-BETA-N-ACETYLGLUCOSAMINIDASE"/>
    <property type="match status" value="1"/>
</dbReference>
<dbReference type="PROSITE" id="PS51272">
    <property type="entry name" value="SLH"/>
    <property type="match status" value="2"/>
</dbReference>
<dbReference type="PANTHER" id="PTHR43308">
    <property type="entry name" value="OUTER MEMBRANE PROTEIN ALPHA-RELATED"/>
    <property type="match status" value="1"/>
</dbReference>
<dbReference type="InterPro" id="IPR001119">
    <property type="entry name" value="SLH_dom"/>
</dbReference>
<sequence>MKKWIAGLTLAAGAVVFGGTAIGAEEDTGTPNAEEMSYKQKKDLLAETALEKDIPPEILKAIAFEETGMRQFDENGDPVLNENEDGGIGMMQVTLHEDDLENRDIDQDRLENDTAYNIEIGATLLNEKWDWSGNIIPNVNDGDRHILENWYFAILAYNGLDQRNDPAEQGETYQADIYSTIEDLSLLNDVTVDMPEWEATYEDGGSRIHFEENNVTTEEKTPSTQMFENGEDVYSLRSETETTINFREEPAISSRDLGDVPLYMPLEVEGALEHDNSRDNHFGYYPFYYADIHGYMASAYVREGKITNFSDVRSQKLTEVIGYLEARDIISGYPDGTFDPNKPIPRKHAASMLVKALDLEVPDDYTLQANDVAEDSPYYSALKTVEYHGLMTGSDNEIRANETMTRAQMASVLVAAYEEKLPAGDEPHVFEDVSQDYWNYEAIDKLYQNGLTTEDPYRPGEDVTRSQFARFLERAMKK</sequence>
<dbReference type="AlphaFoldDB" id="A0A3R9Q4T5"/>
<accession>A0A3R9Q4T5</accession>
<evidence type="ECO:0000256" key="2">
    <source>
        <dbReference type="SAM" id="SignalP"/>
    </source>
</evidence>
<dbReference type="InterPro" id="IPR023346">
    <property type="entry name" value="Lysozyme-like_dom_sf"/>
</dbReference>
<dbReference type="InterPro" id="IPR051465">
    <property type="entry name" value="Cell_Envelope_Struct_Comp"/>
</dbReference>
<organism evidence="4 5">
    <name type="scientific">Salibacterium salarium</name>
    <dbReference type="NCBI Taxonomy" id="284579"/>
    <lineage>
        <taxon>Bacteria</taxon>
        <taxon>Bacillati</taxon>
        <taxon>Bacillota</taxon>
        <taxon>Bacilli</taxon>
        <taxon>Bacillales</taxon>
        <taxon>Bacillaceae</taxon>
    </lineage>
</organism>
<proteinExistence type="predicted"/>
<dbReference type="InterPro" id="IPR008258">
    <property type="entry name" value="Transglycosylase_SLT_dom_1"/>
</dbReference>
<gene>
    <name evidence="4" type="ORF">D7Z54_10020</name>
</gene>
<evidence type="ECO:0000313" key="5">
    <source>
        <dbReference type="Proteomes" id="UP000275076"/>
    </source>
</evidence>